<dbReference type="PANTHER" id="PTHR45908">
    <property type="entry name" value="PROTEIN CBG11750-RELATED"/>
    <property type="match status" value="1"/>
</dbReference>
<proteinExistence type="predicted"/>
<dbReference type="PANTHER" id="PTHR45908:SF5">
    <property type="entry name" value="FUNGAL LIPASE-LIKE DOMAIN-CONTAINING PROTEIN"/>
    <property type="match status" value="1"/>
</dbReference>
<accession>A0A368G3Q0</accession>
<reference evidence="1 2" key="1">
    <citation type="submission" date="2014-10" db="EMBL/GenBank/DDBJ databases">
        <title>Draft genome of the hookworm Ancylostoma caninum.</title>
        <authorList>
            <person name="Mitreva M."/>
        </authorList>
    </citation>
    <scope>NUCLEOTIDE SEQUENCE [LARGE SCALE GENOMIC DNA]</scope>
    <source>
        <strain evidence="1 2">Baltimore</strain>
    </source>
</reference>
<organism evidence="1 2">
    <name type="scientific">Ancylostoma caninum</name>
    <name type="common">Dog hookworm</name>
    <dbReference type="NCBI Taxonomy" id="29170"/>
    <lineage>
        <taxon>Eukaryota</taxon>
        <taxon>Metazoa</taxon>
        <taxon>Ecdysozoa</taxon>
        <taxon>Nematoda</taxon>
        <taxon>Chromadorea</taxon>
        <taxon>Rhabditida</taxon>
        <taxon>Rhabditina</taxon>
        <taxon>Rhabditomorpha</taxon>
        <taxon>Strongyloidea</taxon>
        <taxon>Ancylostomatidae</taxon>
        <taxon>Ancylostomatinae</taxon>
        <taxon>Ancylostoma</taxon>
    </lineage>
</organism>
<evidence type="ECO:0000313" key="2">
    <source>
        <dbReference type="Proteomes" id="UP000252519"/>
    </source>
</evidence>
<dbReference type="Proteomes" id="UP000252519">
    <property type="component" value="Unassembled WGS sequence"/>
</dbReference>
<name>A0A368G3Q0_ANCCA</name>
<dbReference type="AlphaFoldDB" id="A0A368G3Q0"/>
<evidence type="ECO:0000313" key="1">
    <source>
        <dbReference type="EMBL" id="RCN38972.1"/>
    </source>
</evidence>
<dbReference type="EMBL" id="JOJR01000365">
    <property type="protein sequence ID" value="RCN38972.1"/>
    <property type="molecule type" value="Genomic_DNA"/>
</dbReference>
<protein>
    <submittedName>
        <fullName evidence="1">Uncharacterized protein</fullName>
    </submittedName>
</protein>
<dbReference type="OrthoDB" id="438440at2759"/>
<comment type="caution">
    <text evidence="1">The sequence shown here is derived from an EMBL/GenBank/DDBJ whole genome shotgun (WGS) entry which is preliminary data.</text>
</comment>
<keyword evidence="2" id="KW-1185">Reference proteome</keyword>
<gene>
    <name evidence="1" type="ORF">ANCCAN_15103</name>
</gene>
<sequence>MERGSHYVECVGQPKGEDFTCSDKIKFYIDQSNSYIWDHRHYFSVRVPQYGKTGCDVTLPEGKPGVFEQVMCFFSRSPDCEEHKLALTKHTEVVPAEVVNAPPPVTTEETSTNASSSSGKILPLILSAIVSFFKGQ</sequence>